<dbReference type="OrthoDB" id="9796171at2"/>
<dbReference type="InterPro" id="IPR016181">
    <property type="entry name" value="Acyl_CoA_acyltransferase"/>
</dbReference>
<gene>
    <name evidence="4" type="ORF">EA660_14375</name>
</gene>
<reference evidence="4 5" key="1">
    <citation type="submission" date="2019-02" db="EMBL/GenBank/DDBJ databases">
        <title>WGS of Pseudoxanthomonas species novum from clinical isolates.</title>
        <authorList>
            <person name="Bernier A.-M."/>
            <person name="Bernard K."/>
            <person name="Vachon A."/>
        </authorList>
    </citation>
    <scope>NUCLEOTIDE SEQUENCE [LARGE SCALE GENOMIC DNA]</scope>
    <source>
        <strain evidence="4 5">NML171200</strain>
    </source>
</reference>
<dbReference type="Pfam" id="PF13673">
    <property type="entry name" value="Acetyltransf_10"/>
    <property type="match status" value="1"/>
</dbReference>
<proteinExistence type="predicted"/>
<dbReference type="GO" id="GO:0016747">
    <property type="term" value="F:acyltransferase activity, transferring groups other than amino-acyl groups"/>
    <property type="evidence" value="ECO:0007669"/>
    <property type="project" value="InterPro"/>
</dbReference>
<feature type="domain" description="N-acetyltransferase" evidence="3">
    <location>
        <begin position="12"/>
        <end position="150"/>
    </location>
</feature>
<organism evidence="4 5">
    <name type="scientific">Pseudoxanthomonas winnipegensis</name>
    <dbReference type="NCBI Taxonomy" id="2480810"/>
    <lineage>
        <taxon>Bacteria</taxon>
        <taxon>Pseudomonadati</taxon>
        <taxon>Pseudomonadota</taxon>
        <taxon>Gammaproteobacteria</taxon>
        <taxon>Lysobacterales</taxon>
        <taxon>Lysobacteraceae</taxon>
        <taxon>Pseudoxanthomonas</taxon>
    </lineage>
</organism>
<protein>
    <submittedName>
        <fullName evidence="4">GNAT family N-acetyltransferase</fullName>
    </submittedName>
</protein>
<sequence>MRMTTTSTPTDFTLRPASFVADREALRWVREEVFVAEQHIPPDTEWDSLDPAGDHLLAISPTGAPIGTARLTPDGRFSRLAVLKPWRGRGVGEALLKAMIDKARANGWKDLTLYAQVANEGFYTRHGFVSIGEPFDDVGIPHQFMRLKLRD</sequence>
<dbReference type="Gene3D" id="3.40.630.30">
    <property type="match status" value="1"/>
</dbReference>
<dbReference type="AlphaFoldDB" id="A0A4Q8L7I7"/>
<dbReference type="SUPFAM" id="SSF55729">
    <property type="entry name" value="Acyl-CoA N-acyltransferases (Nat)"/>
    <property type="match status" value="1"/>
</dbReference>
<keyword evidence="2" id="KW-0012">Acyltransferase</keyword>
<dbReference type="EMBL" id="SHMC01000005">
    <property type="protein sequence ID" value="TAA23802.1"/>
    <property type="molecule type" value="Genomic_DNA"/>
</dbReference>
<dbReference type="Proteomes" id="UP000292627">
    <property type="component" value="Unassembled WGS sequence"/>
</dbReference>
<evidence type="ECO:0000256" key="1">
    <source>
        <dbReference type="ARBA" id="ARBA00022679"/>
    </source>
</evidence>
<accession>A0A4Q8L7I7</accession>
<evidence type="ECO:0000259" key="3">
    <source>
        <dbReference type="PROSITE" id="PS51186"/>
    </source>
</evidence>
<dbReference type="PANTHER" id="PTHR43877:SF2">
    <property type="entry name" value="AMINOALKYLPHOSPHONATE N-ACETYLTRANSFERASE-RELATED"/>
    <property type="match status" value="1"/>
</dbReference>
<keyword evidence="1 4" id="KW-0808">Transferase</keyword>
<dbReference type="InterPro" id="IPR050832">
    <property type="entry name" value="Bact_Acetyltransf"/>
</dbReference>
<dbReference type="PANTHER" id="PTHR43877">
    <property type="entry name" value="AMINOALKYLPHOSPHONATE N-ACETYLTRANSFERASE-RELATED-RELATED"/>
    <property type="match status" value="1"/>
</dbReference>
<evidence type="ECO:0000256" key="2">
    <source>
        <dbReference type="ARBA" id="ARBA00023315"/>
    </source>
</evidence>
<evidence type="ECO:0000313" key="5">
    <source>
        <dbReference type="Proteomes" id="UP000292627"/>
    </source>
</evidence>
<dbReference type="InterPro" id="IPR000182">
    <property type="entry name" value="GNAT_dom"/>
</dbReference>
<dbReference type="PROSITE" id="PS51186">
    <property type="entry name" value="GNAT"/>
    <property type="match status" value="1"/>
</dbReference>
<dbReference type="CDD" id="cd04301">
    <property type="entry name" value="NAT_SF"/>
    <property type="match status" value="1"/>
</dbReference>
<evidence type="ECO:0000313" key="4">
    <source>
        <dbReference type="EMBL" id="TAA23802.1"/>
    </source>
</evidence>
<comment type="caution">
    <text evidence="4">The sequence shown here is derived from an EMBL/GenBank/DDBJ whole genome shotgun (WGS) entry which is preliminary data.</text>
</comment>
<name>A0A4Q8L7I7_9GAMM</name>